<evidence type="ECO:0000256" key="1">
    <source>
        <dbReference type="NCBIfam" id="TIGR02722"/>
    </source>
</evidence>
<name>A0A1H6FET5_9GAMM</name>
<dbReference type="OrthoDB" id="9803653at2"/>
<accession>A0A1H6FET5</accession>
<sequence length="183" mass="20580">MLSGCTSTVQYGDPTAVETVDIQFGSTDLQQIAAKMVDSLLTFPVVQQITTQQRPVLFVDTVRNKTTEHIDMESITDSIVNKLLRSGKFQFLDKASRDAVRKELAYQHGGGMVNINTATPKMRQLGAQYMIHGNLSSITKGSKSTRDVYYKFTLKLIDLETGLLTWQDEKEIRKNIKRTIFGL</sequence>
<proteinExistence type="predicted"/>
<reference evidence="2 3" key="1">
    <citation type="submission" date="2016-10" db="EMBL/GenBank/DDBJ databases">
        <authorList>
            <person name="de Groot N.N."/>
        </authorList>
    </citation>
    <scope>NUCLEOTIDE SEQUENCE [LARGE SCALE GENOMIC DNA]</scope>
    <source>
        <strain evidence="2">MBHS1</strain>
    </source>
</reference>
<gene>
    <name evidence="2" type="primary">lpoB</name>
    <name evidence="2" type="ORF">MBHS_04472</name>
</gene>
<dbReference type="Proteomes" id="UP000236724">
    <property type="component" value="Unassembled WGS sequence"/>
</dbReference>
<dbReference type="AlphaFoldDB" id="A0A1H6FET5"/>
<dbReference type="Pfam" id="PF13036">
    <property type="entry name" value="LpoB"/>
    <property type="match status" value="1"/>
</dbReference>
<dbReference type="GO" id="GO:0009252">
    <property type="term" value="P:peptidoglycan biosynthetic process"/>
    <property type="evidence" value="ECO:0007669"/>
    <property type="project" value="TreeGrafter"/>
</dbReference>
<dbReference type="PANTHER" id="PTHR40593:SF1">
    <property type="entry name" value="PENICILLIN-BINDING PROTEIN ACTIVATOR LPOB"/>
    <property type="match status" value="1"/>
</dbReference>
<keyword evidence="3" id="KW-1185">Reference proteome</keyword>
<organism evidence="2 3">
    <name type="scientific">Candidatus Venteria ishoeyi</name>
    <dbReference type="NCBI Taxonomy" id="1899563"/>
    <lineage>
        <taxon>Bacteria</taxon>
        <taxon>Pseudomonadati</taxon>
        <taxon>Pseudomonadota</taxon>
        <taxon>Gammaproteobacteria</taxon>
        <taxon>Thiotrichales</taxon>
        <taxon>Thiotrichaceae</taxon>
        <taxon>Venteria</taxon>
    </lineage>
</organism>
<evidence type="ECO:0000313" key="3">
    <source>
        <dbReference type="Proteomes" id="UP000236724"/>
    </source>
</evidence>
<dbReference type="InterPro" id="IPR014094">
    <property type="entry name" value="LpoB"/>
</dbReference>
<dbReference type="PANTHER" id="PTHR40593">
    <property type="entry name" value="PENICILLIN-BINDING PROTEIN ACTIVATOR LPOB"/>
    <property type="match status" value="1"/>
</dbReference>
<dbReference type="NCBIfam" id="TIGR02722">
    <property type="entry name" value="lp"/>
    <property type="match status" value="1"/>
</dbReference>
<dbReference type="GO" id="GO:0030234">
    <property type="term" value="F:enzyme regulator activity"/>
    <property type="evidence" value="ECO:0007669"/>
    <property type="project" value="TreeGrafter"/>
</dbReference>
<dbReference type="GO" id="GO:0031241">
    <property type="term" value="C:periplasmic side of cell outer membrane"/>
    <property type="evidence" value="ECO:0007669"/>
    <property type="project" value="TreeGrafter"/>
</dbReference>
<dbReference type="EMBL" id="FMSV02000553">
    <property type="protein sequence ID" value="SEH08580.1"/>
    <property type="molecule type" value="Genomic_DNA"/>
</dbReference>
<evidence type="ECO:0000313" key="2">
    <source>
        <dbReference type="EMBL" id="SEH08580.1"/>
    </source>
</evidence>
<protein>
    <recommendedName>
        <fullName evidence="1">Penicillin-binding protein activator LpoB</fullName>
    </recommendedName>
</protein>
<dbReference type="Gene3D" id="3.40.50.10610">
    <property type="entry name" value="ABC-type transport auxiliary lipoprotein component"/>
    <property type="match status" value="1"/>
</dbReference>